<dbReference type="Proteomes" id="UP000789702">
    <property type="component" value="Unassembled WGS sequence"/>
</dbReference>
<dbReference type="EMBL" id="CAJVPU010004401">
    <property type="protein sequence ID" value="CAG8532468.1"/>
    <property type="molecule type" value="Genomic_DNA"/>
</dbReference>
<gene>
    <name evidence="1" type="ORF">DHETER_LOCUS4428</name>
</gene>
<keyword evidence="2" id="KW-1185">Reference proteome</keyword>
<sequence>MSSVTDAGTSLLCEAICSGVMLVIELFVSQYIEVSLSERDLIDGKVICDSDWVGLCSISGIGSGLIASSSSGWLVAFSRSHRYMMKYSFWGYYQNLFQGAWVLVNLLDSAN</sequence>
<accession>A0ACA9LNK3</accession>
<protein>
    <submittedName>
        <fullName evidence="1">5615_t:CDS:1</fullName>
    </submittedName>
</protein>
<evidence type="ECO:0000313" key="2">
    <source>
        <dbReference type="Proteomes" id="UP000789702"/>
    </source>
</evidence>
<organism evidence="1 2">
    <name type="scientific">Dentiscutata heterogama</name>
    <dbReference type="NCBI Taxonomy" id="1316150"/>
    <lineage>
        <taxon>Eukaryota</taxon>
        <taxon>Fungi</taxon>
        <taxon>Fungi incertae sedis</taxon>
        <taxon>Mucoromycota</taxon>
        <taxon>Glomeromycotina</taxon>
        <taxon>Glomeromycetes</taxon>
        <taxon>Diversisporales</taxon>
        <taxon>Gigasporaceae</taxon>
        <taxon>Dentiscutata</taxon>
    </lineage>
</organism>
<name>A0ACA9LNK3_9GLOM</name>
<reference evidence="1" key="1">
    <citation type="submission" date="2021-06" db="EMBL/GenBank/DDBJ databases">
        <authorList>
            <person name="Kallberg Y."/>
            <person name="Tangrot J."/>
            <person name="Rosling A."/>
        </authorList>
    </citation>
    <scope>NUCLEOTIDE SEQUENCE</scope>
    <source>
        <strain evidence="1">IL203A</strain>
    </source>
</reference>
<comment type="caution">
    <text evidence="1">The sequence shown here is derived from an EMBL/GenBank/DDBJ whole genome shotgun (WGS) entry which is preliminary data.</text>
</comment>
<proteinExistence type="predicted"/>
<evidence type="ECO:0000313" key="1">
    <source>
        <dbReference type="EMBL" id="CAG8532468.1"/>
    </source>
</evidence>